<protein>
    <submittedName>
        <fullName evidence="2">Uncharacterized protein</fullName>
    </submittedName>
</protein>
<evidence type="ECO:0000256" key="1">
    <source>
        <dbReference type="SAM" id="MobiDB-lite"/>
    </source>
</evidence>
<feature type="region of interest" description="Disordered" evidence="1">
    <location>
        <begin position="85"/>
        <end position="106"/>
    </location>
</feature>
<keyword evidence="3" id="KW-1185">Reference proteome</keyword>
<feature type="region of interest" description="Disordered" evidence="1">
    <location>
        <begin position="194"/>
        <end position="214"/>
    </location>
</feature>
<accession>A0A226ETH5</accession>
<dbReference type="Proteomes" id="UP000198287">
    <property type="component" value="Unassembled WGS sequence"/>
</dbReference>
<dbReference type="EMBL" id="LNIX01000002">
    <property type="protein sequence ID" value="OXA60915.1"/>
    <property type="molecule type" value="Genomic_DNA"/>
</dbReference>
<comment type="caution">
    <text evidence="2">The sequence shown here is derived from an EMBL/GenBank/DDBJ whole genome shotgun (WGS) entry which is preliminary data.</text>
</comment>
<evidence type="ECO:0000313" key="3">
    <source>
        <dbReference type="Proteomes" id="UP000198287"/>
    </source>
</evidence>
<proteinExistence type="predicted"/>
<reference evidence="2 3" key="1">
    <citation type="submission" date="2015-12" db="EMBL/GenBank/DDBJ databases">
        <title>The genome of Folsomia candida.</title>
        <authorList>
            <person name="Faddeeva A."/>
            <person name="Derks M.F."/>
            <person name="Anvar Y."/>
            <person name="Smit S."/>
            <person name="Van Straalen N."/>
            <person name="Roelofs D."/>
        </authorList>
    </citation>
    <scope>NUCLEOTIDE SEQUENCE [LARGE SCALE GENOMIC DNA]</scope>
    <source>
        <strain evidence="2 3">VU population</strain>
        <tissue evidence="2">Whole body</tissue>
    </source>
</reference>
<evidence type="ECO:0000313" key="2">
    <source>
        <dbReference type="EMBL" id="OXA60915.1"/>
    </source>
</evidence>
<organism evidence="2 3">
    <name type="scientific">Folsomia candida</name>
    <name type="common">Springtail</name>
    <dbReference type="NCBI Taxonomy" id="158441"/>
    <lineage>
        <taxon>Eukaryota</taxon>
        <taxon>Metazoa</taxon>
        <taxon>Ecdysozoa</taxon>
        <taxon>Arthropoda</taxon>
        <taxon>Hexapoda</taxon>
        <taxon>Collembola</taxon>
        <taxon>Entomobryomorpha</taxon>
        <taxon>Isotomoidea</taxon>
        <taxon>Isotomidae</taxon>
        <taxon>Proisotominae</taxon>
        <taxon>Folsomia</taxon>
    </lineage>
</organism>
<gene>
    <name evidence="2" type="ORF">Fcan01_05324</name>
</gene>
<feature type="region of interest" description="Disordered" evidence="1">
    <location>
        <begin position="1"/>
        <end position="71"/>
    </location>
</feature>
<sequence>MTDSESDSDSSSSKKPALATPSTSSKKRDATPTSSTKKKEPKKKKSDVNEEVILKFLNDDSDDDEDEEKLISKRKWMMVESKVNGTRYSPAPPTNPSHRYVDRSIDPRDDRPCPVWWKLATSLNTRRKMSEDSEDGGDSKLREFYCSLAREDDDEVMSSQQSTISELTPSTPPAMIGIKQTLILTADKRKAAEKKIRDAGPEGKLVPGTKSKVMFDPPNDARDYGLFKIRPINATGGGKFICANDPNCLRTRSTVMEEIPKCDIHKGGQIGFVLSEFTDDANYKQDVVYHVIASFKFHAGDEEGKTKNALDAMKIQISNQVQQSVWNLYVKQRLDENKPAPKLVEIEGRRRYFDDEDEMMKVHAARQTTTLFKMLLWPDTTIKIICLNTTINFPNGAYRELRDEMDENGLVLKIHDKVKEATGMEKNMEPGLEIPFLIKANPGESLGSLLARGKKMEEIKLAALYFVSNPYIIYAGQAISAYVHSNLNNGQEPVTYYKKNKGDHPDYKIVPVGLVHEDHRYKWEFILHMCALIPSLLKLKNCLNPEDYVDKETKKVAQSHPYCINRSTNSSFVDKKSWGIIHGYLLKKFSVDVYLGSKGI</sequence>
<name>A0A226ETH5_FOLCA</name>
<dbReference type="AlphaFoldDB" id="A0A226ETH5"/>
<feature type="compositionally biased region" description="Acidic residues" evidence="1">
    <location>
        <begin position="59"/>
        <end position="68"/>
    </location>
</feature>